<accession>A0ABP8JXH0</accession>
<dbReference type="InterPro" id="IPR036425">
    <property type="entry name" value="MoaB/Mog-like_dom_sf"/>
</dbReference>
<dbReference type="InterPro" id="IPR001453">
    <property type="entry name" value="MoaB/Mog_dom"/>
</dbReference>
<keyword evidence="6" id="KW-0500">Molybdenum</keyword>
<evidence type="ECO:0000313" key="9">
    <source>
        <dbReference type="Proteomes" id="UP001500936"/>
    </source>
</evidence>
<dbReference type="InterPro" id="IPR005111">
    <property type="entry name" value="MoeA_C_domain_IV"/>
</dbReference>
<dbReference type="Gene3D" id="2.40.340.10">
    <property type="entry name" value="MoeA, C-terminal, domain IV"/>
    <property type="match status" value="1"/>
</dbReference>
<dbReference type="InterPro" id="IPR005110">
    <property type="entry name" value="MoeA_linker/N"/>
</dbReference>
<evidence type="ECO:0000256" key="2">
    <source>
        <dbReference type="ARBA" id="ARBA00005046"/>
    </source>
</evidence>
<evidence type="ECO:0000256" key="4">
    <source>
        <dbReference type="ARBA" id="ARBA00023150"/>
    </source>
</evidence>
<comment type="similarity">
    <text evidence="3 6">Belongs to the MoeA family.</text>
</comment>
<evidence type="ECO:0000256" key="1">
    <source>
        <dbReference type="ARBA" id="ARBA00002901"/>
    </source>
</evidence>
<evidence type="ECO:0000256" key="3">
    <source>
        <dbReference type="ARBA" id="ARBA00010763"/>
    </source>
</evidence>
<dbReference type="Gene3D" id="3.90.105.10">
    <property type="entry name" value="Molybdopterin biosynthesis moea protein, domain 2"/>
    <property type="match status" value="1"/>
</dbReference>
<keyword evidence="6" id="KW-0808">Transferase</keyword>
<keyword evidence="6" id="KW-0460">Magnesium</keyword>
<dbReference type="Pfam" id="PF03453">
    <property type="entry name" value="MoeA_N"/>
    <property type="match status" value="1"/>
</dbReference>
<comment type="catalytic activity">
    <reaction evidence="5">
        <text>adenylyl-molybdopterin + molybdate = Mo-molybdopterin + AMP + H(+)</text>
        <dbReference type="Rhea" id="RHEA:35047"/>
        <dbReference type="ChEBI" id="CHEBI:15378"/>
        <dbReference type="ChEBI" id="CHEBI:36264"/>
        <dbReference type="ChEBI" id="CHEBI:62727"/>
        <dbReference type="ChEBI" id="CHEBI:71302"/>
        <dbReference type="ChEBI" id="CHEBI:456215"/>
        <dbReference type="EC" id="2.10.1.1"/>
    </reaction>
</comment>
<dbReference type="Gene3D" id="3.40.980.10">
    <property type="entry name" value="MoaB/Mog-like domain"/>
    <property type="match status" value="1"/>
</dbReference>
<dbReference type="SUPFAM" id="SSF63867">
    <property type="entry name" value="MoeA C-terminal domain-like"/>
    <property type="match status" value="1"/>
</dbReference>
<dbReference type="SUPFAM" id="SSF63882">
    <property type="entry name" value="MoeA N-terminal region -like"/>
    <property type="match status" value="1"/>
</dbReference>
<dbReference type="RefSeq" id="WP_345263993.1">
    <property type="nucleotide sequence ID" value="NZ_BAABHB010000001.1"/>
</dbReference>
<evidence type="ECO:0000313" key="8">
    <source>
        <dbReference type="EMBL" id="GAA4397461.1"/>
    </source>
</evidence>
<dbReference type="InterPro" id="IPR036135">
    <property type="entry name" value="MoeA_linker/N_sf"/>
</dbReference>
<dbReference type="SMART" id="SM00852">
    <property type="entry name" value="MoCF_biosynth"/>
    <property type="match status" value="1"/>
</dbReference>
<dbReference type="EC" id="2.10.1.1" evidence="6"/>
<comment type="caution">
    <text evidence="8">The sequence shown here is derived from an EMBL/GenBank/DDBJ whole genome shotgun (WGS) entry which is preliminary data.</text>
</comment>
<dbReference type="EMBL" id="BAABHB010000001">
    <property type="protein sequence ID" value="GAA4397461.1"/>
    <property type="molecule type" value="Genomic_DNA"/>
</dbReference>
<gene>
    <name evidence="8" type="ORF">GCM10023187_06950</name>
</gene>
<protein>
    <recommendedName>
        <fullName evidence="6">Molybdopterin molybdenumtransferase</fullName>
        <ecNumber evidence="6">2.10.1.1</ecNumber>
    </recommendedName>
</protein>
<dbReference type="PANTHER" id="PTHR10192:SF5">
    <property type="entry name" value="GEPHYRIN"/>
    <property type="match status" value="1"/>
</dbReference>
<dbReference type="PANTHER" id="PTHR10192">
    <property type="entry name" value="MOLYBDOPTERIN BIOSYNTHESIS PROTEIN"/>
    <property type="match status" value="1"/>
</dbReference>
<keyword evidence="9" id="KW-1185">Reference proteome</keyword>
<organism evidence="8 9">
    <name type="scientific">Nibrella viscosa</name>
    <dbReference type="NCBI Taxonomy" id="1084524"/>
    <lineage>
        <taxon>Bacteria</taxon>
        <taxon>Pseudomonadati</taxon>
        <taxon>Bacteroidota</taxon>
        <taxon>Cytophagia</taxon>
        <taxon>Cytophagales</taxon>
        <taxon>Spirosomataceae</taxon>
        <taxon>Nibrella</taxon>
    </lineage>
</organism>
<dbReference type="CDD" id="cd00887">
    <property type="entry name" value="MoeA"/>
    <property type="match status" value="1"/>
</dbReference>
<dbReference type="SUPFAM" id="SSF53218">
    <property type="entry name" value="Molybdenum cofactor biosynthesis proteins"/>
    <property type="match status" value="1"/>
</dbReference>
<feature type="domain" description="MoaB/Mog" evidence="7">
    <location>
        <begin position="176"/>
        <end position="314"/>
    </location>
</feature>
<dbReference type="Pfam" id="PF03454">
    <property type="entry name" value="MoeA_C"/>
    <property type="match status" value="1"/>
</dbReference>
<keyword evidence="6" id="KW-0479">Metal-binding</keyword>
<dbReference type="Gene3D" id="2.170.190.11">
    <property type="entry name" value="Molybdopterin biosynthesis moea protein, domain 3"/>
    <property type="match status" value="1"/>
</dbReference>
<comment type="pathway">
    <text evidence="2 6">Cofactor biosynthesis; molybdopterin biosynthesis.</text>
</comment>
<name>A0ABP8JXH0_9BACT</name>
<dbReference type="Pfam" id="PF00994">
    <property type="entry name" value="MoCF_biosynth"/>
    <property type="match status" value="1"/>
</dbReference>
<evidence type="ECO:0000256" key="6">
    <source>
        <dbReference type="RuleBase" id="RU365090"/>
    </source>
</evidence>
<dbReference type="Proteomes" id="UP001500936">
    <property type="component" value="Unassembled WGS sequence"/>
</dbReference>
<reference evidence="9" key="1">
    <citation type="journal article" date="2019" name="Int. J. Syst. Evol. Microbiol.">
        <title>The Global Catalogue of Microorganisms (GCM) 10K type strain sequencing project: providing services to taxonomists for standard genome sequencing and annotation.</title>
        <authorList>
            <consortium name="The Broad Institute Genomics Platform"/>
            <consortium name="The Broad Institute Genome Sequencing Center for Infectious Disease"/>
            <person name="Wu L."/>
            <person name="Ma J."/>
        </authorList>
    </citation>
    <scope>NUCLEOTIDE SEQUENCE [LARGE SCALE GENOMIC DNA]</scope>
    <source>
        <strain evidence="9">JCM 17925</strain>
    </source>
</reference>
<evidence type="ECO:0000256" key="5">
    <source>
        <dbReference type="ARBA" id="ARBA00047317"/>
    </source>
</evidence>
<dbReference type="InterPro" id="IPR038987">
    <property type="entry name" value="MoeA-like"/>
</dbReference>
<proteinExistence type="inferred from homology"/>
<comment type="function">
    <text evidence="1 6">Catalyzes the insertion of molybdate into adenylated molybdopterin with the concomitant release of AMP.</text>
</comment>
<dbReference type="InterPro" id="IPR036688">
    <property type="entry name" value="MoeA_C_domain_IV_sf"/>
</dbReference>
<comment type="cofactor">
    <cofactor evidence="6">
        <name>Mg(2+)</name>
        <dbReference type="ChEBI" id="CHEBI:18420"/>
    </cofactor>
</comment>
<evidence type="ECO:0000259" key="7">
    <source>
        <dbReference type="SMART" id="SM00852"/>
    </source>
</evidence>
<keyword evidence="4 6" id="KW-0501">Molybdenum cofactor biosynthesis</keyword>
<sequence length="398" mass="42766">MLSVAEALSRILTYTLPLPTETVPLTQAVGRVLREDIRADRDFPPFDRVTMDGIAIRYEAFAGGQRTFPIIGTQFAGQPLFTLTTPDECLEVMTGAVLPDGTDTVIRYEDITVANGVATIAIDEIQAGQNVHRQATDRQAGELLLPAGTRLRPTEIAVLASVGKPTVAVSALPRIALISTGDELVGVDETPLLHQIRGSNTYMLYAALQTLGIEASLNHLPDDQAKMTAGLATILQKNDLLILSGGVSAGMADFVPGVMMDLGVRERFHKIAQRPGKPLWFGTTDAGKVVFGLPGNPVSTTMCLYRYLLPFLHASMGCQSEYTRFATLAEPVTFKPALTYFLPVKLISQPDGSQLAQPLPGSGSGDYANLIDADGFLELPAEQSDFKAGEVFLILTFS</sequence>